<dbReference type="EMBL" id="VLKW01000008">
    <property type="protein sequence ID" value="TWI44849.1"/>
    <property type="molecule type" value="Genomic_DNA"/>
</dbReference>
<protein>
    <submittedName>
        <fullName evidence="3">Putative chitinase</fullName>
    </submittedName>
</protein>
<proteinExistence type="predicted"/>
<evidence type="ECO:0000313" key="4">
    <source>
        <dbReference type="Proteomes" id="UP000315112"/>
    </source>
</evidence>
<dbReference type="InterPro" id="IPR000726">
    <property type="entry name" value="Glyco_hydro_19_cat"/>
</dbReference>
<dbReference type="PANTHER" id="PTHR34408">
    <property type="entry name" value="FAMILY PROTEIN, PUTATIVE-RELATED"/>
    <property type="match status" value="1"/>
</dbReference>
<dbReference type="GO" id="GO:0006032">
    <property type="term" value="P:chitin catabolic process"/>
    <property type="evidence" value="ECO:0007669"/>
    <property type="project" value="InterPro"/>
</dbReference>
<gene>
    <name evidence="3" type="ORF">IP92_04022</name>
</gene>
<dbReference type="Proteomes" id="UP000315112">
    <property type="component" value="Unassembled WGS sequence"/>
</dbReference>
<dbReference type="InterPro" id="IPR023346">
    <property type="entry name" value="Lysozyme-like_dom_sf"/>
</dbReference>
<evidence type="ECO:0000259" key="2">
    <source>
        <dbReference type="Pfam" id="PF00182"/>
    </source>
</evidence>
<dbReference type="InterPro" id="IPR052354">
    <property type="entry name" value="Cell_Wall_Dynamics_Protein"/>
</dbReference>
<reference evidence="3 4" key="1">
    <citation type="journal article" date="2015" name="Stand. Genomic Sci.">
        <title>Genomic Encyclopedia of Bacterial and Archaeal Type Strains, Phase III: the genomes of soil and plant-associated and newly described type strains.</title>
        <authorList>
            <person name="Whitman W.B."/>
            <person name="Woyke T."/>
            <person name="Klenk H.P."/>
            <person name="Zhou Y."/>
            <person name="Lilburn T.G."/>
            <person name="Beck B.J."/>
            <person name="De Vos P."/>
            <person name="Vandamme P."/>
            <person name="Eisen J.A."/>
            <person name="Garrity G."/>
            <person name="Hugenholtz P."/>
            <person name="Kyrpides N.C."/>
        </authorList>
    </citation>
    <scope>NUCLEOTIDE SEQUENCE [LARGE SCALE GENOMIC DNA]</scope>
    <source>
        <strain evidence="3 4">CGMCC 1.10685</strain>
    </source>
</reference>
<name>A0A562PK88_9BURK</name>
<feature type="compositionally biased region" description="Polar residues" evidence="1">
    <location>
        <begin position="1"/>
        <end position="22"/>
    </location>
</feature>
<evidence type="ECO:0000313" key="3">
    <source>
        <dbReference type="EMBL" id="TWI44849.1"/>
    </source>
</evidence>
<dbReference type="Gene3D" id="1.10.530.10">
    <property type="match status" value="1"/>
</dbReference>
<feature type="domain" description="Glycoside hydrolase family 19 catalytic" evidence="2">
    <location>
        <begin position="145"/>
        <end position="199"/>
    </location>
</feature>
<dbReference type="PANTHER" id="PTHR34408:SF1">
    <property type="entry name" value="GLYCOSYL HYDROLASE FAMILY 19 DOMAIN-CONTAINING PROTEIN HI_1415"/>
    <property type="match status" value="1"/>
</dbReference>
<dbReference type="Pfam" id="PF00182">
    <property type="entry name" value="Glyco_hydro_19"/>
    <property type="match status" value="1"/>
</dbReference>
<dbReference type="RefSeq" id="WP_229419098.1">
    <property type="nucleotide sequence ID" value="NZ_CP046904.1"/>
</dbReference>
<dbReference type="GO" id="GO:0016998">
    <property type="term" value="P:cell wall macromolecule catabolic process"/>
    <property type="evidence" value="ECO:0007669"/>
    <property type="project" value="InterPro"/>
</dbReference>
<evidence type="ECO:0000256" key="1">
    <source>
        <dbReference type="SAM" id="MobiDB-lite"/>
    </source>
</evidence>
<sequence>MQNDASGSSMQESPASGGSMQKASLPAAPAPAQPASCTRETAALGCICPALHDAADWATALAAATARFHIDTRERLCAFMAQVSHESANFCQLEESLYYRTAARLMAVYPKRFPTEASATPYLQNSEKVANYVYALRMGNGDEASGDGYRYRGRGLIQLTGRENYQRAGAALGIDLVGQPDRLLEKEMAALSACWYWDSRRINTLADQLGKGNDQAVFEKITYAINGGQTGSAERWAAYQRLLSVVP</sequence>
<accession>A0A562PK88</accession>
<dbReference type="AlphaFoldDB" id="A0A562PK88"/>
<organism evidence="3 4">
    <name type="scientific">Pseudoduganella flava</name>
    <dbReference type="NCBI Taxonomy" id="871742"/>
    <lineage>
        <taxon>Bacteria</taxon>
        <taxon>Pseudomonadati</taxon>
        <taxon>Pseudomonadota</taxon>
        <taxon>Betaproteobacteria</taxon>
        <taxon>Burkholderiales</taxon>
        <taxon>Oxalobacteraceae</taxon>
        <taxon>Telluria group</taxon>
        <taxon>Pseudoduganella</taxon>
    </lineage>
</organism>
<comment type="caution">
    <text evidence="3">The sequence shown here is derived from an EMBL/GenBank/DDBJ whole genome shotgun (WGS) entry which is preliminary data.</text>
</comment>
<feature type="region of interest" description="Disordered" evidence="1">
    <location>
        <begin position="1"/>
        <end position="32"/>
    </location>
</feature>
<dbReference type="SUPFAM" id="SSF53955">
    <property type="entry name" value="Lysozyme-like"/>
    <property type="match status" value="1"/>
</dbReference>
<dbReference type="GO" id="GO:0004568">
    <property type="term" value="F:chitinase activity"/>
    <property type="evidence" value="ECO:0007669"/>
    <property type="project" value="InterPro"/>
</dbReference>